<dbReference type="GO" id="GO:1901982">
    <property type="term" value="F:maltose binding"/>
    <property type="evidence" value="ECO:0007669"/>
    <property type="project" value="TreeGrafter"/>
</dbReference>
<dbReference type="GO" id="GO:0042956">
    <property type="term" value="P:maltodextrin transmembrane transport"/>
    <property type="evidence" value="ECO:0007669"/>
    <property type="project" value="TreeGrafter"/>
</dbReference>
<proteinExistence type="inferred from homology"/>
<dbReference type="SUPFAM" id="SSF53850">
    <property type="entry name" value="Periplasmic binding protein-like II"/>
    <property type="match status" value="1"/>
</dbReference>
<comment type="caution">
    <text evidence="4">The sequence shown here is derived from an EMBL/GenBank/DDBJ whole genome shotgun (WGS) entry which is preliminary data.</text>
</comment>
<gene>
    <name evidence="4" type="ORF">COT67_00815</name>
</gene>
<evidence type="ECO:0000256" key="2">
    <source>
        <dbReference type="ARBA" id="ARBA00022448"/>
    </source>
</evidence>
<dbReference type="GO" id="GO:0055052">
    <property type="term" value="C:ATP-binding cassette (ABC) transporter complex, substrate-binding subunit-containing"/>
    <property type="evidence" value="ECO:0007669"/>
    <property type="project" value="TreeGrafter"/>
</dbReference>
<keyword evidence="3" id="KW-0732">Signal</keyword>
<evidence type="ECO:0000313" key="5">
    <source>
        <dbReference type="Proteomes" id="UP000230353"/>
    </source>
</evidence>
<evidence type="ECO:0008006" key="6">
    <source>
        <dbReference type="Google" id="ProtNLM"/>
    </source>
</evidence>
<reference evidence="5" key="1">
    <citation type="submission" date="2017-09" db="EMBL/GenBank/DDBJ databases">
        <title>Depth-based differentiation of microbial function through sediment-hosted aquifers and enrichment of novel symbionts in the deep terrestrial subsurface.</title>
        <authorList>
            <person name="Probst A.J."/>
            <person name="Ladd B."/>
            <person name="Jarett J.K."/>
            <person name="Geller-Mcgrath D.E."/>
            <person name="Sieber C.M.K."/>
            <person name="Emerson J.B."/>
            <person name="Anantharaman K."/>
            <person name="Thomas B.C."/>
            <person name="Malmstrom R."/>
            <person name="Stieglmeier M."/>
            <person name="Klingl A."/>
            <person name="Woyke T."/>
            <person name="Ryan C.M."/>
            <person name="Banfield J.F."/>
        </authorList>
    </citation>
    <scope>NUCLEOTIDE SEQUENCE [LARGE SCALE GENOMIC DNA]</scope>
</reference>
<evidence type="ECO:0000256" key="1">
    <source>
        <dbReference type="ARBA" id="ARBA00008520"/>
    </source>
</evidence>
<sequence length="437" mass="48128">MSKFQIIIIGVILGLVVLATLVLAGVIPGLPGRQRGQVVDLTMWGIFPREQMAGAVNLLNQNHQGEFRITYIGKDPENYQSQVVNALAAGAGPDIWLITQDMILKDKDKLFQIPFEVFNRRDFMDTFIDQASLFLSQDGFYAVPLVVDPIVLYWNKDLLRSEGLVSPPQNWDEFLNFSQALTKTDKAGNIIQSGAAMGVASNVNYFKDILSLLLFQGGNKIVEEGNRAGEWDVVFGESVTGVTDPTVSALNFYTAFSDPSRVSYSWNRALPSSKKFFTAGKLAMYFGRAGEFKEIEAANPHLNFDVSLVPRLSSSSLYFTFGRLYGLAISKTSTNINAALGAAFAFTGEEELKEIENNTMLLPGRRALLKKQPSDTALAVFYKAAVQSGGWLEPDADSVSNIFADMVESIVTGRKKISTAIRDAKKLLEAEFKSLNH</sequence>
<keyword evidence="2" id="KW-0813">Transport</keyword>
<dbReference type="InterPro" id="IPR006059">
    <property type="entry name" value="SBP"/>
</dbReference>
<name>A0A2H0WM12_9BACT</name>
<organism evidence="4 5">
    <name type="scientific">Candidatus Tagabacteria bacterium CG09_land_8_20_14_0_10_41_14</name>
    <dbReference type="NCBI Taxonomy" id="1975021"/>
    <lineage>
        <taxon>Bacteria</taxon>
        <taxon>Candidatus Tagaibacteriota</taxon>
    </lineage>
</organism>
<dbReference type="EMBL" id="PEZL01000010">
    <property type="protein sequence ID" value="PIS13635.1"/>
    <property type="molecule type" value="Genomic_DNA"/>
</dbReference>
<dbReference type="PANTHER" id="PTHR30061:SF50">
    <property type="entry name" value="MALTOSE_MALTODEXTRIN-BINDING PERIPLASMIC PROTEIN"/>
    <property type="match status" value="1"/>
</dbReference>
<dbReference type="Gene3D" id="3.40.190.10">
    <property type="entry name" value="Periplasmic binding protein-like II"/>
    <property type="match status" value="1"/>
</dbReference>
<protein>
    <recommendedName>
        <fullName evidence="6">Sugar ABC transporter substrate-binding protein</fullName>
    </recommendedName>
</protein>
<dbReference type="Proteomes" id="UP000230353">
    <property type="component" value="Unassembled WGS sequence"/>
</dbReference>
<evidence type="ECO:0000313" key="4">
    <source>
        <dbReference type="EMBL" id="PIS13635.1"/>
    </source>
</evidence>
<comment type="similarity">
    <text evidence="1">Belongs to the bacterial solute-binding protein 1 family.</text>
</comment>
<accession>A0A2H0WM12</accession>
<dbReference type="Pfam" id="PF13416">
    <property type="entry name" value="SBP_bac_8"/>
    <property type="match status" value="1"/>
</dbReference>
<dbReference type="GO" id="GO:0015768">
    <property type="term" value="P:maltose transport"/>
    <property type="evidence" value="ECO:0007669"/>
    <property type="project" value="TreeGrafter"/>
</dbReference>
<evidence type="ECO:0000256" key="3">
    <source>
        <dbReference type="ARBA" id="ARBA00022729"/>
    </source>
</evidence>
<dbReference type="PANTHER" id="PTHR30061">
    <property type="entry name" value="MALTOSE-BINDING PERIPLASMIC PROTEIN"/>
    <property type="match status" value="1"/>
</dbReference>
<dbReference type="AlphaFoldDB" id="A0A2H0WM12"/>